<dbReference type="EMBL" id="KN838557">
    <property type="protein sequence ID" value="KIK05767.1"/>
    <property type="molecule type" value="Genomic_DNA"/>
</dbReference>
<reference evidence="2 3" key="1">
    <citation type="submission" date="2014-04" db="EMBL/GenBank/DDBJ databases">
        <authorList>
            <consortium name="DOE Joint Genome Institute"/>
            <person name="Kuo A."/>
            <person name="Kohler A."/>
            <person name="Nagy L.G."/>
            <person name="Floudas D."/>
            <person name="Copeland A."/>
            <person name="Barry K.W."/>
            <person name="Cichocki N."/>
            <person name="Veneault-Fourrey C."/>
            <person name="LaButti K."/>
            <person name="Lindquist E.A."/>
            <person name="Lipzen A."/>
            <person name="Lundell T."/>
            <person name="Morin E."/>
            <person name="Murat C."/>
            <person name="Sun H."/>
            <person name="Tunlid A."/>
            <person name="Henrissat B."/>
            <person name="Grigoriev I.V."/>
            <person name="Hibbett D.S."/>
            <person name="Martin F."/>
            <person name="Nordberg H.P."/>
            <person name="Cantor M.N."/>
            <person name="Hua S.X."/>
        </authorList>
    </citation>
    <scope>NUCLEOTIDE SEQUENCE [LARGE SCALE GENOMIC DNA]</scope>
    <source>
        <strain evidence="2 3">LaAM-08-1</strain>
    </source>
</reference>
<dbReference type="CDD" id="cd09917">
    <property type="entry name" value="F-box_SF"/>
    <property type="match status" value="1"/>
</dbReference>
<dbReference type="Proteomes" id="UP000054477">
    <property type="component" value="Unassembled WGS sequence"/>
</dbReference>
<reference evidence="3" key="2">
    <citation type="submission" date="2015-01" db="EMBL/GenBank/DDBJ databases">
        <title>Evolutionary Origins and Diversification of the Mycorrhizal Mutualists.</title>
        <authorList>
            <consortium name="DOE Joint Genome Institute"/>
            <consortium name="Mycorrhizal Genomics Consortium"/>
            <person name="Kohler A."/>
            <person name="Kuo A."/>
            <person name="Nagy L.G."/>
            <person name="Floudas D."/>
            <person name="Copeland A."/>
            <person name="Barry K.W."/>
            <person name="Cichocki N."/>
            <person name="Veneault-Fourrey C."/>
            <person name="LaButti K."/>
            <person name="Lindquist E.A."/>
            <person name="Lipzen A."/>
            <person name="Lundell T."/>
            <person name="Morin E."/>
            <person name="Murat C."/>
            <person name="Riley R."/>
            <person name="Ohm R."/>
            <person name="Sun H."/>
            <person name="Tunlid A."/>
            <person name="Henrissat B."/>
            <person name="Grigoriev I.V."/>
            <person name="Hibbett D.S."/>
            <person name="Martin F."/>
        </authorList>
    </citation>
    <scope>NUCLEOTIDE SEQUENCE [LARGE SCALE GENOMIC DNA]</scope>
    <source>
        <strain evidence="3">LaAM-08-1</strain>
    </source>
</reference>
<feature type="domain" description="F-box" evidence="1">
    <location>
        <begin position="1"/>
        <end position="42"/>
    </location>
</feature>
<gene>
    <name evidence="2" type="ORF">K443DRAFT_674830</name>
</gene>
<dbReference type="SUPFAM" id="SSF52047">
    <property type="entry name" value="RNI-like"/>
    <property type="match status" value="1"/>
</dbReference>
<protein>
    <recommendedName>
        <fullName evidence="1">F-box domain-containing protein</fullName>
    </recommendedName>
</protein>
<dbReference type="AlphaFoldDB" id="A0A0C9Y6A7"/>
<dbReference type="Gene3D" id="1.20.1280.50">
    <property type="match status" value="1"/>
</dbReference>
<dbReference type="SUPFAM" id="SSF81383">
    <property type="entry name" value="F-box domain"/>
    <property type="match status" value="1"/>
</dbReference>
<dbReference type="InterPro" id="IPR001810">
    <property type="entry name" value="F-box_dom"/>
</dbReference>
<dbReference type="OrthoDB" id="2937708at2759"/>
<proteinExistence type="predicted"/>
<dbReference type="HOGENOM" id="CLU_571124_0_0_1"/>
<organism evidence="2 3">
    <name type="scientific">Laccaria amethystina LaAM-08-1</name>
    <dbReference type="NCBI Taxonomy" id="1095629"/>
    <lineage>
        <taxon>Eukaryota</taxon>
        <taxon>Fungi</taxon>
        <taxon>Dikarya</taxon>
        <taxon>Basidiomycota</taxon>
        <taxon>Agaricomycotina</taxon>
        <taxon>Agaricomycetes</taxon>
        <taxon>Agaricomycetidae</taxon>
        <taxon>Agaricales</taxon>
        <taxon>Agaricineae</taxon>
        <taxon>Hydnangiaceae</taxon>
        <taxon>Laccaria</taxon>
    </lineage>
</organism>
<name>A0A0C9Y6A7_9AGAR</name>
<sequence>MPNELLLHIFSFVSSTVDIFALSSTCRHFHYACLHFLFSTNNCDPFSDEISLPINGDPESAQVILEALARSLQVNGTSLKRLRCDLTSNYKSPQSMTREARFLLQYISKLSHVGNFSLQMMNPCSAEWETVIVTLLNLLPLKSCKEMELKYMESLIWQTVQSQSTPSPSLLKSAVQSFHSYFPTFNSSVLANHKPVRMASRTFLEKCHLQHFPPFLQSYYVQLLNTSSNLTNLSVKYVYDSKGWAACLEQIRIPNLSTLSVTHCAIPPPTMACFFARHPSLRSLEFHHNMFLPSHPPRLKGDTLFSVKRLVSSPDCIALYLPSPGSLLALQSVHIIAGDRHLGLTRLESAFQMIAGCRQDLSLTIEFTSYAPMLDAWLQNGIQQSEDDPEVARPEASTHCVKYLRIDSLDGPFSDLTLNLLTRWLGLFPELRDISFVGRCFRDPASVTKISGEVGFVPSVGKACTSLKAFRLCGGDLEWAYVYPGRT</sequence>
<keyword evidence="3" id="KW-1185">Reference proteome</keyword>
<evidence type="ECO:0000259" key="1">
    <source>
        <dbReference type="SMART" id="SM00256"/>
    </source>
</evidence>
<dbReference type="InterPro" id="IPR036047">
    <property type="entry name" value="F-box-like_dom_sf"/>
</dbReference>
<evidence type="ECO:0000313" key="2">
    <source>
        <dbReference type="EMBL" id="KIK05767.1"/>
    </source>
</evidence>
<accession>A0A0C9Y6A7</accession>
<evidence type="ECO:0000313" key="3">
    <source>
        <dbReference type="Proteomes" id="UP000054477"/>
    </source>
</evidence>
<dbReference type="Pfam" id="PF12937">
    <property type="entry name" value="F-box-like"/>
    <property type="match status" value="1"/>
</dbReference>
<dbReference type="SMART" id="SM00256">
    <property type="entry name" value="FBOX"/>
    <property type="match status" value="1"/>
</dbReference>